<evidence type="ECO:0000256" key="4">
    <source>
        <dbReference type="ARBA" id="ARBA00023136"/>
    </source>
</evidence>
<evidence type="ECO:0000313" key="7">
    <source>
        <dbReference type="EMBL" id="CAE0671642.1"/>
    </source>
</evidence>
<dbReference type="AlphaFoldDB" id="A0A6V3Q6W5"/>
<dbReference type="PANTHER" id="PTHR12497:SF0">
    <property type="entry name" value="TAFAZZIN"/>
    <property type="match status" value="1"/>
</dbReference>
<comment type="subcellular location">
    <subcellularLocation>
        <location evidence="1">Membrane</location>
        <topology evidence="1">Peripheral membrane protein</topology>
    </subcellularLocation>
</comment>
<keyword evidence="5" id="KW-0012">Acyltransferase</keyword>
<dbReference type="EMBL" id="HBIV01032676">
    <property type="protein sequence ID" value="CAE0671644.1"/>
    <property type="molecule type" value="Transcribed_RNA"/>
</dbReference>
<proteinExistence type="inferred from homology"/>
<sequence length="169" mass="19435">MPIKRASPKGLRQKFLKDFKDKLDDGEWCHMYPEGKITQPWRFAKGKSRLGKFLPGVGKLITTCRNRPMLVPIYHKGMDTILPEEEGDPRMPAKPISLFPKFGKHVDIYVGEPIDLSDLVQPTNASPEGSEWTEWESESKDDLRQWLAIAKRVRAAMKDLEEEAWGEKK</sequence>
<dbReference type="InterPro" id="IPR000872">
    <property type="entry name" value="Tafazzin"/>
</dbReference>
<evidence type="ECO:0000256" key="3">
    <source>
        <dbReference type="ARBA" id="ARBA00023098"/>
    </source>
</evidence>
<comment type="similarity">
    <text evidence="6">Belongs to the taffazin family.</text>
</comment>
<keyword evidence="2" id="KW-0808">Transferase</keyword>
<gene>
    <name evidence="7" type="ORF">LGLO00237_LOCUS23291</name>
    <name evidence="8" type="ORF">LGLO00237_LOCUS23293</name>
</gene>
<accession>A0A6V3Q6W5</accession>
<dbReference type="PANTHER" id="PTHR12497">
    <property type="entry name" value="TAZ PROTEIN TAFAZZIN"/>
    <property type="match status" value="1"/>
</dbReference>
<dbReference type="GO" id="GO:0006644">
    <property type="term" value="P:phospholipid metabolic process"/>
    <property type="evidence" value="ECO:0007669"/>
    <property type="project" value="InterPro"/>
</dbReference>
<evidence type="ECO:0000256" key="6">
    <source>
        <dbReference type="RuleBase" id="RU365062"/>
    </source>
</evidence>
<evidence type="ECO:0000256" key="2">
    <source>
        <dbReference type="ARBA" id="ARBA00022679"/>
    </source>
</evidence>
<dbReference type="GO" id="GO:0008374">
    <property type="term" value="F:O-acyltransferase activity"/>
    <property type="evidence" value="ECO:0007669"/>
    <property type="project" value="TreeGrafter"/>
</dbReference>
<evidence type="ECO:0000313" key="8">
    <source>
        <dbReference type="EMBL" id="CAE0671644.1"/>
    </source>
</evidence>
<evidence type="ECO:0000256" key="1">
    <source>
        <dbReference type="ARBA" id="ARBA00004170"/>
    </source>
</evidence>
<dbReference type="GO" id="GO:0016020">
    <property type="term" value="C:membrane"/>
    <property type="evidence" value="ECO:0007669"/>
    <property type="project" value="UniProtKB-SubCell"/>
</dbReference>
<dbReference type="PRINTS" id="PR00979">
    <property type="entry name" value="TAFAZZIN"/>
</dbReference>
<dbReference type="SUPFAM" id="SSF69593">
    <property type="entry name" value="Glycerol-3-phosphate (1)-acyltransferase"/>
    <property type="match status" value="1"/>
</dbReference>
<evidence type="ECO:0000256" key="5">
    <source>
        <dbReference type="ARBA" id="ARBA00023315"/>
    </source>
</evidence>
<protein>
    <recommendedName>
        <fullName evidence="6">Tafazzin family protein</fullName>
    </recommendedName>
</protein>
<name>A0A6V3Q6W5_9EUKA</name>
<dbReference type="EMBL" id="HBIV01032674">
    <property type="protein sequence ID" value="CAE0671642.1"/>
    <property type="molecule type" value="Transcribed_RNA"/>
</dbReference>
<keyword evidence="3" id="KW-0443">Lipid metabolism</keyword>
<keyword evidence="4" id="KW-0472">Membrane</keyword>
<reference evidence="7" key="1">
    <citation type="submission" date="2021-01" db="EMBL/GenBank/DDBJ databases">
        <authorList>
            <person name="Corre E."/>
            <person name="Pelletier E."/>
            <person name="Niang G."/>
            <person name="Scheremetjew M."/>
            <person name="Finn R."/>
            <person name="Kale V."/>
            <person name="Holt S."/>
            <person name="Cochrane G."/>
            <person name="Meng A."/>
            <person name="Brown T."/>
            <person name="Cohen L."/>
        </authorList>
    </citation>
    <scope>NUCLEOTIDE SEQUENCE</scope>
    <source>
        <strain evidence="7">CCCM811</strain>
    </source>
</reference>
<organism evidence="7">
    <name type="scientific">Lotharella globosa</name>
    <dbReference type="NCBI Taxonomy" id="91324"/>
    <lineage>
        <taxon>Eukaryota</taxon>
        <taxon>Sar</taxon>
        <taxon>Rhizaria</taxon>
        <taxon>Cercozoa</taxon>
        <taxon>Chlorarachniophyceae</taxon>
        <taxon>Lotharella</taxon>
    </lineage>
</organism>